<evidence type="ECO:0000256" key="1">
    <source>
        <dbReference type="SAM" id="Coils"/>
    </source>
</evidence>
<keyword evidence="3" id="KW-1185">Reference proteome</keyword>
<organism evidence="2 3">
    <name type="scientific">Flavobacterium luteum</name>
    <dbReference type="NCBI Taxonomy" id="2026654"/>
    <lineage>
        <taxon>Bacteria</taxon>
        <taxon>Pseudomonadati</taxon>
        <taxon>Bacteroidota</taxon>
        <taxon>Flavobacteriia</taxon>
        <taxon>Flavobacteriales</taxon>
        <taxon>Flavobacteriaceae</taxon>
        <taxon>Flavobacterium</taxon>
    </lineage>
</organism>
<accession>A0A7J5ALT1</accession>
<evidence type="ECO:0000313" key="2">
    <source>
        <dbReference type="EMBL" id="KAB1157949.1"/>
    </source>
</evidence>
<dbReference type="RefSeq" id="WP_151106142.1">
    <property type="nucleotide sequence ID" value="NZ_WAEM01000001.1"/>
</dbReference>
<comment type="caution">
    <text evidence="2">The sequence shown here is derived from an EMBL/GenBank/DDBJ whole genome shotgun (WGS) entry which is preliminary data.</text>
</comment>
<dbReference type="EMBL" id="WAEM01000001">
    <property type="protein sequence ID" value="KAB1157949.1"/>
    <property type="molecule type" value="Genomic_DNA"/>
</dbReference>
<sequence length="175" mass="20247">MVIRYFYTRPKYNLENSNRKEHEVAYADNQLSVENSIEIDKCNEEANILDNQLPSYPEVSKNMFLYPDEGFIKDAGANSIHQDLNNSNSINHLNELGSEDFNSSDKITCVSIIDIDQYHKAVDESSLKENINELNESNEALDRLENEKALIIQTSKNKWLYPDDEFGKMERGRSF</sequence>
<keyword evidence="1" id="KW-0175">Coiled coil</keyword>
<reference evidence="2 3" key="1">
    <citation type="submission" date="2019-09" db="EMBL/GenBank/DDBJ databases">
        <title>Flavobacterium sp. nov., isolated from glacier ice.</title>
        <authorList>
            <person name="Liu Q."/>
        </authorList>
    </citation>
    <scope>NUCLEOTIDE SEQUENCE [LARGE SCALE GENOMIC DNA]</scope>
    <source>
        <strain evidence="2 3">NBRC 112527</strain>
    </source>
</reference>
<evidence type="ECO:0000313" key="3">
    <source>
        <dbReference type="Proteomes" id="UP000490922"/>
    </source>
</evidence>
<dbReference type="Proteomes" id="UP000490922">
    <property type="component" value="Unassembled WGS sequence"/>
</dbReference>
<dbReference type="AlphaFoldDB" id="A0A7J5ALT1"/>
<proteinExistence type="predicted"/>
<gene>
    <name evidence="2" type="ORF">F6464_02375</name>
</gene>
<protein>
    <submittedName>
        <fullName evidence="2">Uncharacterized protein</fullName>
    </submittedName>
</protein>
<name>A0A7J5ALT1_9FLAO</name>
<feature type="coiled-coil region" evidence="1">
    <location>
        <begin position="124"/>
        <end position="154"/>
    </location>
</feature>